<comment type="caution">
    <text evidence="5">The sequence shown here is derived from an EMBL/GenBank/DDBJ whole genome shotgun (WGS) entry which is preliminary data.</text>
</comment>
<sequence>MIPVIICFGETLWDIFPDKKVIGGAPLNVSLRLHSLGARASIISRIGQDQDGDRLIEYLKEESFDHSMIQIDTQYPTGNVLVHLDENNTATYTISQPVAWDHISVQPGDIENISKSDAFIFGSLCCRNNVSKNTLFEYLSHAKFKVFDANLRPPFYTMESILDLMKIADMIKLNDEELAEVSDFLQIESRSIEDQIRELSERTSTSFICITLGAKGAIFYKNGRFFKNPGYKVVVKDTVGAGDSFLASFVYQFVLGISPQKALDFSCAMGSLVASKNGANAYVSEQEIQQIQS</sequence>
<name>A0ABU9L2S6_9FLAO</name>
<gene>
    <name evidence="5" type="ORF">AABB81_05395</name>
</gene>
<feature type="domain" description="Carbohydrate kinase PfkB" evidence="4">
    <location>
        <begin position="19"/>
        <end position="281"/>
    </location>
</feature>
<dbReference type="InterPro" id="IPR011611">
    <property type="entry name" value="PfkB_dom"/>
</dbReference>
<dbReference type="PANTHER" id="PTHR43085:SF57">
    <property type="entry name" value="CARBOHYDRATE KINASE PFKB DOMAIN-CONTAINING PROTEIN"/>
    <property type="match status" value="1"/>
</dbReference>
<dbReference type="InterPro" id="IPR029056">
    <property type="entry name" value="Ribokinase-like"/>
</dbReference>
<keyword evidence="2 5" id="KW-0808">Transferase</keyword>
<evidence type="ECO:0000256" key="1">
    <source>
        <dbReference type="ARBA" id="ARBA00010688"/>
    </source>
</evidence>
<dbReference type="CDD" id="cd01167">
    <property type="entry name" value="bac_FRK"/>
    <property type="match status" value="1"/>
</dbReference>
<dbReference type="EMBL" id="JBCDNA010000001">
    <property type="protein sequence ID" value="MEL4455320.1"/>
    <property type="molecule type" value="Genomic_DNA"/>
</dbReference>
<dbReference type="RefSeq" id="WP_342159134.1">
    <property type="nucleotide sequence ID" value="NZ_JBCDNA010000001.1"/>
</dbReference>
<evidence type="ECO:0000259" key="4">
    <source>
        <dbReference type="Pfam" id="PF00294"/>
    </source>
</evidence>
<organism evidence="5 6">
    <name type="scientific">Lutimonas vermicola</name>
    <dbReference type="NCBI Taxonomy" id="414288"/>
    <lineage>
        <taxon>Bacteria</taxon>
        <taxon>Pseudomonadati</taxon>
        <taxon>Bacteroidota</taxon>
        <taxon>Flavobacteriia</taxon>
        <taxon>Flavobacteriales</taxon>
        <taxon>Flavobacteriaceae</taxon>
        <taxon>Lutimonas</taxon>
    </lineage>
</organism>
<reference evidence="5 6" key="1">
    <citation type="submission" date="2024-04" db="EMBL/GenBank/DDBJ databases">
        <title>whole genome sequencing of Lutimonas vermicola strain IMCC1616.</title>
        <authorList>
            <person name="Bae S.S."/>
        </authorList>
    </citation>
    <scope>NUCLEOTIDE SEQUENCE [LARGE SCALE GENOMIC DNA]</scope>
    <source>
        <strain evidence="5 6">IMCC1616</strain>
    </source>
</reference>
<dbReference type="Pfam" id="PF00294">
    <property type="entry name" value="PfkB"/>
    <property type="match status" value="1"/>
</dbReference>
<dbReference type="PANTHER" id="PTHR43085">
    <property type="entry name" value="HEXOKINASE FAMILY MEMBER"/>
    <property type="match status" value="1"/>
</dbReference>
<dbReference type="EC" id="2.7.1.-" evidence="5"/>
<dbReference type="InterPro" id="IPR050306">
    <property type="entry name" value="PfkB_Carbo_kinase"/>
</dbReference>
<protein>
    <submittedName>
        <fullName evidence="5">Carbohydrate kinase</fullName>
        <ecNumber evidence="5">2.7.1.-</ecNumber>
    </submittedName>
</protein>
<dbReference type="InterPro" id="IPR002173">
    <property type="entry name" value="Carboh/pur_kinase_PfkB_CS"/>
</dbReference>
<dbReference type="Proteomes" id="UP001474120">
    <property type="component" value="Unassembled WGS sequence"/>
</dbReference>
<evidence type="ECO:0000313" key="6">
    <source>
        <dbReference type="Proteomes" id="UP001474120"/>
    </source>
</evidence>
<dbReference type="SUPFAM" id="SSF53613">
    <property type="entry name" value="Ribokinase-like"/>
    <property type="match status" value="1"/>
</dbReference>
<evidence type="ECO:0000256" key="3">
    <source>
        <dbReference type="ARBA" id="ARBA00022777"/>
    </source>
</evidence>
<comment type="similarity">
    <text evidence="1">Belongs to the carbohydrate kinase PfkB family.</text>
</comment>
<dbReference type="GO" id="GO:0016301">
    <property type="term" value="F:kinase activity"/>
    <property type="evidence" value="ECO:0007669"/>
    <property type="project" value="UniProtKB-KW"/>
</dbReference>
<evidence type="ECO:0000313" key="5">
    <source>
        <dbReference type="EMBL" id="MEL4455320.1"/>
    </source>
</evidence>
<dbReference type="PROSITE" id="PS00583">
    <property type="entry name" value="PFKB_KINASES_1"/>
    <property type="match status" value="1"/>
</dbReference>
<keyword evidence="3 5" id="KW-0418">Kinase</keyword>
<dbReference type="Gene3D" id="3.40.1190.20">
    <property type="match status" value="1"/>
</dbReference>
<evidence type="ECO:0000256" key="2">
    <source>
        <dbReference type="ARBA" id="ARBA00022679"/>
    </source>
</evidence>
<accession>A0ABU9L2S6</accession>
<keyword evidence="6" id="KW-1185">Reference proteome</keyword>
<proteinExistence type="inferred from homology"/>